<evidence type="ECO:0000256" key="1">
    <source>
        <dbReference type="ARBA" id="ARBA00022679"/>
    </source>
</evidence>
<dbReference type="Gene3D" id="3.40.50.300">
    <property type="entry name" value="P-loop containing nucleotide triphosphate hydrolases"/>
    <property type="match status" value="1"/>
</dbReference>
<dbReference type="InterPro" id="IPR027417">
    <property type="entry name" value="P-loop_NTPase"/>
</dbReference>
<dbReference type="EMBL" id="FQ311875">
    <property type="protein sequence ID" value="CBT75605.1"/>
    <property type="molecule type" value="Genomic_DNA"/>
</dbReference>
<dbReference type="PANTHER" id="PTHR10605:SF56">
    <property type="entry name" value="BIFUNCTIONAL HEPARAN SULFATE N-DEACETYLASE_N-SULFOTRANSFERASE"/>
    <property type="match status" value="1"/>
</dbReference>
<sequence>MNNLTLSKDSAPRWLKDAADIATRSYAQLTAPNRPAPDYLITGTKRGGTTSLFNYLLMHPGVMGLFPQVREKKSTDYFFKELERGDTWYRSHFQTEAYRKLKGSQLGYRPISGEASPYYMWDPRIATRIKASAPQVKSIILLRNPVERAWSHYQERVQNGVEPLDFVTALHLEDERMSSEYAAIEDGSEEYSEAFDFYAYRERGNYLPQLKNWFAKFDLDQVLVMRSEDMYQDVQGAVDQVCDFLEIPRHELPTKRTFNARKKSTPMPSEARDYLTNYFADRNAELFDYLQVEPFWKIG</sequence>
<organism evidence="4 5">
    <name type="scientific">Glutamicibacter arilaitensis (strain DSM 16368 / CIP 108037 / IAM 15318 / JCM 13566 / NCIMB 14258 / Re117)</name>
    <name type="common">Arthrobacter arilaitensis</name>
    <dbReference type="NCBI Taxonomy" id="861360"/>
    <lineage>
        <taxon>Bacteria</taxon>
        <taxon>Bacillati</taxon>
        <taxon>Actinomycetota</taxon>
        <taxon>Actinomycetes</taxon>
        <taxon>Micrococcales</taxon>
        <taxon>Micrococcaceae</taxon>
        <taxon>Glutamicibacter</taxon>
    </lineage>
</organism>
<evidence type="ECO:0000313" key="5">
    <source>
        <dbReference type="Proteomes" id="UP000006878"/>
    </source>
</evidence>
<dbReference type="GeneID" id="303184991"/>
<proteinExistence type="predicted"/>
<protein>
    <submittedName>
        <fullName evidence="4">Sulfotransferase domain-containig protein</fullName>
    </submittedName>
</protein>
<name>A0ABP1U284_GLUAR</name>
<reference evidence="5" key="1">
    <citation type="journal article" date="2010" name="PLoS ONE">
        <title>The Arthrobacter arilaitensis Re117 genome sequence reveals its genetic adaptation to the surface of cheese.</title>
        <authorList>
            <person name="Monnet C."/>
            <person name="Loux V."/>
            <person name="Gibrat J.F."/>
            <person name="Spinnler E."/>
            <person name="Barbe V."/>
            <person name="Vacherie B."/>
            <person name="Gavory F."/>
            <person name="Gourbeyre E."/>
            <person name="Siguier P."/>
            <person name="Chandler M."/>
            <person name="Elleuch R."/>
            <person name="Irlinger F."/>
            <person name="Vallaeys T."/>
        </authorList>
    </citation>
    <scope>NUCLEOTIDE SEQUENCE</scope>
    <source>
        <strain evidence="5">DSM 16368 / CIP 108037 / IAM 15318 / JCM 13566 / Re117</strain>
    </source>
</reference>
<dbReference type="SUPFAM" id="SSF52540">
    <property type="entry name" value="P-loop containing nucleoside triphosphate hydrolases"/>
    <property type="match status" value="1"/>
</dbReference>
<dbReference type="InterPro" id="IPR037359">
    <property type="entry name" value="NST/OST"/>
</dbReference>
<dbReference type="Proteomes" id="UP000006878">
    <property type="component" value="Chromosome"/>
</dbReference>
<gene>
    <name evidence="4" type="ordered locus">AARI_13960</name>
</gene>
<evidence type="ECO:0000313" key="4">
    <source>
        <dbReference type="EMBL" id="CBT75605.1"/>
    </source>
</evidence>
<evidence type="ECO:0000259" key="3">
    <source>
        <dbReference type="Pfam" id="PF00685"/>
    </source>
</evidence>
<evidence type="ECO:0000256" key="2">
    <source>
        <dbReference type="ARBA" id="ARBA00023180"/>
    </source>
</evidence>
<dbReference type="RefSeq" id="WP_013348746.1">
    <property type="nucleotide sequence ID" value="NC_014550.1"/>
</dbReference>
<reference evidence="5" key="2">
    <citation type="submission" date="2010-07" db="EMBL/GenBank/DDBJ databases">
        <title>Complete genome sequence of Arthrobacter arilaitensis (strain DSM 16368 / CIP 108037 / JCM 13566 / Re117).</title>
        <authorList>
            <person name="Genoscope."/>
        </authorList>
    </citation>
    <scope>NUCLEOTIDE SEQUENCE [LARGE SCALE GENOMIC DNA]</scope>
    <source>
        <strain evidence="5">DSM 16368 / CIP 108037 / IAM 15318 / JCM 13566 / Re117</strain>
    </source>
</reference>
<keyword evidence="2" id="KW-0325">Glycoprotein</keyword>
<dbReference type="InterPro" id="IPR000863">
    <property type="entry name" value="Sulfotransferase_dom"/>
</dbReference>
<dbReference type="PANTHER" id="PTHR10605">
    <property type="entry name" value="HEPARAN SULFATE SULFOTRANSFERASE"/>
    <property type="match status" value="1"/>
</dbReference>
<feature type="domain" description="Sulfotransferase" evidence="3">
    <location>
        <begin position="37"/>
        <end position="262"/>
    </location>
</feature>
<dbReference type="Pfam" id="PF00685">
    <property type="entry name" value="Sulfotransfer_1"/>
    <property type="match status" value="1"/>
</dbReference>
<keyword evidence="5" id="KW-1185">Reference proteome</keyword>
<keyword evidence="1" id="KW-0808">Transferase</keyword>
<accession>A0ABP1U284</accession>